<comment type="cofactor">
    <cofactor evidence="1">
        <name>Zn(2+)</name>
        <dbReference type="ChEBI" id="CHEBI:29105"/>
    </cofactor>
</comment>
<dbReference type="GO" id="GO:0006508">
    <property type="term" value="P:proteolysis"/>
    <property type="evidence" value="ECO:0007669"/>
    <property type="project" value="UniProtKB-KW"/>
</dbReference>
<evidence type="ECO:0000256" key="3">
    <source>
        <dbReference type="ARBA" id="ARBA00022723"/>
    </source>
</evidence>
<dbReference type="PANTHER" id="PTHR21666">
    <property type="entry name" value="PEPTIDASE-RELATED"/>
    <property type="match status" value="1"/>
</dbReference>
<sequence length="653" mass="70275">MRGVDIGGEPALSFDAQESGESSSDRRHINFRWLASTVLTGVAGGALMGGALFIAFDRQSQFAEAPTINYAGLRSDSAESGAIGAGKGDRVVVQSDEISSREVIQETSVRHVGGKEFVKVTPYVRVTGTLPLNRTEYSEKAPDFSPLKIFSDVGEWNDDRSSPAPGNDESVSVTYSDFDTSQVETDDAVTIDVADIEQTIRENVDFVASEISFGAPGILPVAATGYAALGPAETGTQFATQDLSRFAVSTPTNVTTVFKRYSENEQVVGEEITVEVLKGDTLQSILIDHGATTKETAELIELVKQNGEVPVLNVDDEVRLSIAPAADDPERHRPVGVTLPAKGSDPAQTVALALAQPLLGSASAGVQTASLRPTSSPVASRNTPRANVYEGIYDAGYRLDVPSSLVDELIRVFSFDVDFQRTVSPGDLLEVFYAETGEEEGSNAPELLYASVALHGEQKQFYRFRTPDDGVVDFYDETGKSAKKFLMRKPVTGGIFRSGYGMRRHPILGYSRMHSGVDWAARTGTPIMASGNGVIEKAEWKSGYGRHVLIRHANGYETSYNHMSGFARGIAAGVQVRQGQIVGYVGSTGLSTGPHLHYEVLVNGRTVDPMRIRLPRGRILDGRLLAAFEKEKARIDALMNRAPASSRVASAAN</sequence>
<dbReference type="GO" id="GO:0046872">
    <property type="term" value="F:metal ion binding"/>
    <property type="evidence" value="ECO:0007669"/>
    <property type="project" value="UniProtKB-KW"/>
</dbReference>
<gene>
    <name evidence="10" type="ORF">V3328_02550</name>
</gene>
<feature type="domain" description="M23ase beta-sheet core" evidence="9">
    <location>
        <begin position="512"/>
        <end position="609"/>
    </location>
</feature>
<keyword evidence="3" id="KW-0479">Metal-binding</keyword>
<comment type="caution">
    <text evidence="10">The sequence shown here is derived from an EMBL/GenBank/DDBJ whole genome shotgun (WGS) entry which is preliminary data.</text>
</comment>
<feature type="transmembrane region" description="Helical" evidence="8">
    <location>
        <begin position="33"/>
        <end position="56"/>
    </location>
</feature>
<protein>
    <submittedName>
        <fullName evidence="10">M23 family metallopeptidase</fullName>
        <ecNumber evidence="10">3.4.24.-</ecNumber>
    </submittedName>
</protein>
<name>A0AAW9REM6_9HYPH</name>
<evidence type="ECO:0000256" key="6">
    <source>
        <dbReference type="ARBA" id="ARBA00023049"/>
    </source>
</evidence>
<keyword evidence="8" id="KW-0812">Transmembrane</keyword>
<accession>A0AAW9REM6</accession>
<dbReference type="InterPro" id="IPR050570">
    <property type="entry name" value="Cell_wall_metabolism_enzyme"/>
</dbReference>
<dbReference type="AlphaFoldDB" id="A0AAW9REM6"/>
<evidence type="ECO:0000256" key="7">
    <source>
        <dbReference type="SAM" id="MobiDB-lite"/>
    </source>
</evidence>
<feature type="region of interest" description="Disordered" evidence="7">
    <location>
        <begin position="1"/>
        <end position="22"/>
    </location>
</feature>
<dbReference type="Pfam" id="PF01551">
    <property type="entry name" value="Peptidase_M23"/>
    <property type="match status" value="1"/>
</dbReference>
<keyword evidence="11" id="KW-1185">Reference proteome</keyword>
<evidence type="ECO:0000256" key="4">
    <source>
        <dbReference type="ARBA" id="ARBA00022801"/>
    </source>
</evidence>
<keyword evidence="8" id="KW-0472">Membrane</keyword>
<dbReference type="SUPFAM" id="SSF51261">
    <property type="entry name" value="Duplicated hybrid motif"/>
    <property type="match status" value="1"/>
</dbReference>
<dbReference type="Gene3D" id="2.70.70.10">
    <property type="entry name" value="Glucose Permease (Domain IIA)"/>
    <property type="match status" value="1"/>
</dbReference>
<evidence type="ECO:0000313" key="11">
    <source>
        <dbReference type="Proteomes" id="UP001378188"/>
    </source>
</evidence>
<dbReference type="Gene3D" id="3.10.450.350">
    <property type="match status" value="1"/>
</dbReference>
<evidence type="ECO:0000256" key="1">
    <source>
        <dbReference type="ARBA" id="ARBA00001947"/>
    </source>
</evidence>
<dbReference type="Proteomes" id="UP001378188">
    <property type="component" value="Unassembled WGS sequence"/>
</dbReference>
<dbReference type="GO" id="GO:0004222">
    <property type="term" value="F:metalloendopeptidase activity"/>
    <property type="evidence" value="ECO:0007669"/>
    <property type="project" value="TreeGrafter"/>
</dbReference>
<evidence type="ECO:0000256" key="8">
    <source>
        <dbReference type="SAM" id="Phobius"/>
    </source>
</evidence>
<evidence type="ECO:0000256" key="5">
    <source>
        <dbReference type="ARBA" id="ARBA00022833"/>
    </source>
</evidence>
<dbReference type="EC" id="3.4.24.-" evidence="10"/>
<keyword evidence="6" id="KW-0482">Metalloprotease</keyword>
<keyword evidence="2" id="KW-0645">Protease</keyword>
<dbReference type="InterPro" id="IPR011055">
    <property type="entry name" value="Dup_hybrid_motif"/>
</dbReference>
<dbReference type="PANTHER" id="PTHR21666:SF288">
    <property type="entry name" value="CELL DIVISION PROTEIN YTFB"/>
    <property type="match status" value="1"/>
</dbReference>
<keyword evidence="8" id="KW-1133">Transmembrane helix</keyword>
<dbReference type="InterPro" id="IPR016047">
    <property type="entry name" value="M23ase_b-sheet_dom"/>
</dbReference>
<keyword evidence="5" id="KW-0862">Zinc</keyword>
<evidence type="ECO:0000259" key="9">
    <source>
        <dbReference type="Pfam" id="PF01551"/>
    </source>
</evidence>
<proteinExistence type="predicted"/>
<dbReference type="EMBL" id="JAZHOF010000001">
    <property type="protein sequence ID" value="MEJ8570340.1"/>
    <property type="molecule type" value="Genomic_DNA"/>
</dbReference>
<organism evidence="10 11">
    <name type="scientific">Microbaculum marinum</name>
    <dbReference type="NCBI Taxonomy" id="1764581"/>
    <lineage>
        <taxon>Bacteria</taxon>
        <taxon>Pseudomonadati</taxon>
        <taxon>Pseudomonadota</taxon>
        <taxon>Alphaproteobacteria</taxon>
        <taxon>Hyphomicrobiales</taxon>
        <taxon>Tepidamorphaceae</taxon>
        <taxon>Microbaculum</taxon>
    </lineage>
</organism>
<reference evidence="10 11" key="1">
    <citation type="submission" date="2024-02" db="EMBL/GenBank/DDBJ databases">
        <title>Genome analysis and characterization of Microbaculum marinisediminis sp. nov., isolated from marine sediment.</title>
        <authorList>
            <person name="Du Z.-J."/>
            <person name="Ye Y.-Q."/>
            <person name="Zhang Z.-R."/>
            <person name="Yuan S.-M."/>
            <person name="Zhang X.-Y."/>
        </authorList>
    </citation>
    <scope>NUCLEOTIDE SEQUENCE [LARGE SCALE GENOMIC DNA]</scope>
    <source>
        <strain evidence="10 11">SDUM1044001</strain>
    </source>
</reference>
<evidence type="ECO:0000256" key="2">
    <source>
        <dbReference type="ARBA" id="ARBA00022670"/>
    </source>
</evidence>
<evidence type="ECO:0000313" key="10">
    <source>
        <dbReference type="EMBL" id="MEJ8570340.1"/>
    </source>
</evidence>
<dbReference type="RefSeq" id="WP_340328070.1">
    <property type="nucleotide sequence ID" value="NZ_JAZHOF010000001.1"/>
</dbReference>
<keyword evidence="4 10" id="KW-0378">Hydrolase</keyword>
<dbReference type="CDD" id="cd12797">
    <property type="entry name" value="M23_peptidase"/>
    <property type="match status" value="1"/>
</dbReference>